<dbReference type="EMBL" id="JEME01000183">
    <property type="protein sequence ID" value="KYG10913.1"/>
    <property type="molecule type" value="Genomic_DNA"/>
</dbReference>
<proteinExistence type="predicted"/>
<dbReference type="AlphaFoldDB" id="A0A150U1W9"/>
<sequence>MMGRRGELVWAVRELRKTLDDVIAGFAAVLAVQRMARWQKELEARPPVDLEAEREALAASLVANELDPLLMPEDFGEPLHRSIAAALATGVVTDDLVHGEVVGYLRGLLRDHDRDGDATGAVLRVAALARQRRALVAVERARQELASPEGSHRDAADALRSALSQLAGGATETGAELSVSRGVYSFRRRTV</sequence>
<comment type="caution">
    <text evidence="1">The sequence shown here is derived from an EMBL/GenBank/DDBJ whole genome shotgun (WGS) entry which is preliminary data.</text>
</comment>
<gene>
    <name evidence="1" type="ORF">BE21_09490</name>
</gene>
<organism evidence="1 2">
    <name type="scientific">Sorangium cellulosum</name>
    <name type="common">Polyangium cellulosum</name>
    <dbReference type="NCBI Taxonomy" id="56"/>
    <lineage>
        <taxon>Bacteria</taxon>
        <taxon>Pseudomonadati</taxon>
        <taxon>Myxococcota</taxon>
        <taxon>Polyangia</taxon>
        <taxon>Polyangiales</taxon>
        <taxon>Polyangiaceae</taxon>
        <taxon>Sorangium</taxon>
    </lineage>
</organism>
<protein>
    <submittedName>
        <fullName evidence="1">Uncharacterized protein</fullName>
    </submittedName>
</protein>
<dbReference type="Proteomes" id="UP000075502">
    <property type="component" value="Unassembled WGS sequence"/>
</dbReference>
<name>A0A150U1W9_SORCE</name>
<accession>A0A150U1W9</accession>
<evidence type="ECO:0000313" key="1">
    <source>
        <dbReference type="EMBL" id="KYG10913.1"/>
    </source>
</evidence>
<evidence type="ECO:0000313" key="2">
    <source>
        <dbReference type="Proteomes" id="UP000075502"/>
    </source>
</evidence>
<reference evidence="1 2" key="1">
    <citation type="submission" date="2014-02" db="EMBL/GenBank/DDBJ databases">
        <title>The small core and large imbalanced accessory genome model reveals a collaborative survival strategy of Sorangium cellulosum strains in nature.</title>
        <authorList>
            <person name="Han K."/>
            <person name="Peng R."/>
            <person name="Blom J."/>
            <person name="Li Y.-Z."/>
        </authorList>
    </citation>
    <scope>NUCLEOTIDE SEQUENCE [LARGE SCALE GENOMIC DNA]</scope>
    <source>
        <strain evidence="1 2">So0007-03</strain>
    </source>
</reference>